<dbReference type="EMBL" id="CAIZ01000153">
    <property type="protein sequence ID" value="CCH71112.1"/>
    <property type="molecule type" value="Genomic_DNA"/>
</dbReference>
<dbReference type="GO" id="GO:0005524">
    <property type="term" value="F:ATP binding"/>
    <property type="evidence" value="ECO:0007669"/>
    <property type="project" value="UniProtKB-KW"/>
</dbReference>
<dbReference type="FunFam" id="1.10.510.10:FF:000021">
    <property type="entry name" value="Serine/threonine protein kinase"/>
    <property type="match status" value="1"/>
</dbReference>
<dbReference type="STRING" id="1193181.BN10_800016"/>
<evidence type="ECO:0000313" key="9">
    <source>
        <dbReference type="Proteomes" id="UP000013167"/>
    </source>
</evidence>
<dbReference type="SUPFAM" id="SSF56112">
    <property type="entry name" value="Protein kinase-like (PK-like)"/>
    <property type="match status" value="1"/>
</dbReference>
<dbReference type="Proteomes" id="UP000013167">
    <property type="component" value="Unassembled WGS sequence"/>
</dbReference>
<dbReference type="CDD" id="cd14014">
    <property type="entry name" value="STKc_PknB_like"/>
    <property type="match status" value="1"/>
</dbReference>
<gene>
    <name evidence="8" type="ORF">BN10_800016</name>
</gene>
<organism evidence="8 9">
    <name type="scientific">Phycicoccus elongatus Lp2</name>
    <dbReference type="NCBI Taxonomy" id="1193181"/>
    <lineage>
        <taxon>Bacteria</taxon>
        <taxon>Bacillati</taxon>
        <taxon>Actinomycetota</taxon>
        <taxon>Actinomycetes</taxon>
        <taxon>Micrococcales</taxon>
        <taxon>Intrasporangiaceae</taxon>
        <taxon>Phycicoccus</taxon>
    </lineage>
</organism>
<dbReference type="PANTHER" id="PTHR43289:SF6">
    <property type="entry name" value="SERINE_THREONINE-PROTEIN KINASE NEKL-3"/>
    <property type="match status" value="1"/>
</dbReference>
<keyword evidence="3 8" id="KW-0808">Transferase</keyword>
<protein>
    <recommendedName>
        <fullName evidence="1">non-specific serine/threonine protein kinase</fullName>
        <ecNumber evidence="1">2.7.11.1</ecNumber>
    </recommendedName>
</protein>
<evidence type="ECO:0000256" key="1">
    <source>
        <dbReference type="ARBA" id="ARBA00012513"/>
    </source>
</evidence>
<dbReference type="GO" id="GO:0004674">
    <property type="term" value="F:protein serine/threonine kinase activity"/>
    <property type="evidence" value="ECO:0007669"/>
    <property type="project" value="UniProtKB-KW"/>
</dbReference>
<dbReference type="Pfam" id="PF00069">
    <property type="entry name" value="Pkinase"/>
    <property type="match status" value="1"/>
</dbReference>
<dbReference type="Gene3D" id="1.10.510.10">
    <property type="entry name" value="Transferase(Phosphotransferase) domain 1"/>
    <property type="match status" value="1"/>
</dbReference>
<sequence length="456" mass="48685">MRLEAGVVIGERYELVQSVASGGMGDVWRARDRVLGRPVAVKMMRPDVIAEPVFAERFHEEAILMAGLSHHNIATLFDYGTYEGIAYLVMEFVEGQSLSAELREAGVLPVERVRAVVAQMALALAAAHEAGVVHRDVKPANVLIGPDGIVKLTDFGIARATDAAGLTRTGETLGTPFYLSPERALGRSATPASDIYALGVVAHELLTGRRPFDRDTPIATALAHVTDPPPTLPAALPDDLIRIIGRCLAKEPADRPASAQEVAYALGIAFAEVPLMRPVPEQTRLAPISVAPEARLVDLMVRRKARILVLEALHAGGALGLATIGHTVWAVQTDAENVKRLAAEVPEVHFFALDPTDVTLSALGQVVPFDLVLWSGGLIGDLSRVERVIALKGLSETIGPSGRVVLELPLTTARQFAEVTEDAIAAGLVLDLTLSGYDLRPPSDDATTTVLLLSRR</sequence>
<dbReference type="SMART" id="SM00220">
    <property type="entry name" value="S_TKc"/>
    <property type="match status" value="1"/>
</dbReference>
<evidence type="ECO:0000313" key="8">
    <source>
        <dbReference type="EMBL" id="CCH71112.1"/>
    </source>
</evidence>
<name>N0E2L1_9MICO</name>
<dbReference type="PANTHER" id="PTHR43289">
    <property type="entry name" value="MITOGEN-ACTIVATED PROTEIN KINASE KINASE KINASE 20-RELATED"/>
    <property type="match status" value="1"/>
</dbReference>
<dbReference type="PROSITE" id="PS50011">
    <property type="entry name" value="PROTEIN_KINASE_DOM"/>
    <property type="match status" value="1"/>
</dbReference>
<dbReference type="eggNOG" id="COG0515">
    <property type="taxonomic scope" value="Bacteria"/>
</dbReference>
<feature type="domain" description="Protein kinase" evidence="7">
    <location>
        <begin position="13"/>
        <end position="276"/>
    </location>
</feature>
<dbReference type="InterPro" id="IPR000719">
    <property type="entry name" value="Prot_kinase_dom"/>
</dbReference>
<reference evidence="8 9" key="1">
    <citation type="journal article" date="2013" name="ISME J.">
        <title>A metabolic model for members of the genus Tetrasphaera involved in enhanced biological phosphorus removal.</title>
        <authorList>
            <person name="Kristiansen R."/>
            <person name="Nguyen H.T.T."/>
            <person name="Saunders A.M."/>
            <person name="Nielsen J.L."/>
            <person name="Wimmer R."/>
            <person name="Le V.Q."/>
            <person name="McIlroy S.J."/>
            <person name="Petrovski S."/>
            <person name="Seviour R.J."/>
            <person name="Calteau A."/>
            <person name="Nielsen K.L."/>
            <person name="Nielsen P.H."/>
        </authorList>
    </citation>
    <scope>NUCLEOTIDE SEQUENCE [LARGE SCALE GENOMIC DNA]</scope>
    <source>
        <strain evidence="8 9">Lp2</strain>
    </source>
</reference>
<dbReference type="HOGENOM" id="CLU_000288_63_44_11"/>
<dbReference type="RefSeq" id="WP_010850944.1">
    <property type="nucleotide sequence ID" value="NZ_HF570956.1"/>
</dbReference>
<evidence type="ECO:0000259" key="7">
    <source>
        <dbReference type="PROSITE" id="PS50011"/>
    </source>
</evidence>
<dbReference type="InterPro" id="IPR029063">
    <property type="entry name" value="SAM-dependent_MTases_sf"/>
</dbReference>
<evidence type="ECO:0000256" key="5">
    <source>
        <dbReference type="ARBA" id="ARBA00022777"/>
    </source>
</evidence>
<dbReference type="InterPro" id="IPR011009">
    <property type="entry name" value="Kinase-like_dom_sf"/>
</dbReference>
<dbReference type="InterPro" id="IPR008271">
    <property type="entry name" value="Ser/Thr_kinase_AS"/>
</dbReference>
<evidence type="ECO:0000256" key="2">
    <source>
        <dbReference type="ARBA" id="ARBA00022527"/>
    </source>
</evidence>
<accession>N0E2L1</accession>
<keyword evidence="6" id="KW-0067">ATP-binding</keyword>
<evidence type="ECO:0000256" key="4">
    <source>
        <dbReference type="ARBA" id="ARBA00022741"/>
    </source>
</evidence>
<dbReference type="EC" id="2.7.11.1" evidence="1"/>
<evidence type="ECO:0000256" key="3">
    <source>
        <dbReference type="ARBA" id="ARBA00022679"/>
    </source>
</evidence>
<comment type="caution">
    <text evidence="8">The sequence shown here is derived from an EMBL/GenBank/DDBJ whole genome shotgun (WGS) entry which is preliminary data.</text>
</comment>
<keyword evidence="9" id="KW-1185">Reference proteome</keyword>
<dbReference type="AlphaFoldDB" id="N0E2L1"/>
<keyword evidence="2" id="KW-0723">Serine/threonine-protein kinase</keyword>
<dbReference type="Gene3D" id="3.40.50.150">
    <property type="entry name" value="Vaccinia Virus protein VP39"/>
    <property type="match status" value="1"/>
</dbReference>
<evidence type="ECO:0000256" key="6">
    <source>
        <dbReference type="ARBA" id="ARBA00022840"/>
    </source>
</evidence>
<keyword evidence="5 8" id="KW-0418">Kinase</keyword>
<dbReference type="Gene3D" id="3.30.200.20">
    <property type="entry name" value="Phosphorylase Kinase, domain 1"/>
    <property type="match status" value="1"/>
</dbReference>
<keyword evidence="4" id="KW-0547">Nucleotide-binding</keyword>
<proteinExistence type="predicted"/>
<dbReference type="PROSITE" id="PS00108">
    <property type="entry name" value="PROTEIN_KINASE_ST"/>
    <property type="match status" value="1"/>
</dbReference>